<evidence type="ECO:0000313" key="2">
    <source>
        <dbReference type="Proteomes" id="UP001479933"/>
    </source>
</evidence>
<dbReference type="PROSITE" id="PS51257">
    <property type="entry name" value="PROKAR_LIPOPROTEIN"/>
    <property type="match status" value="1"/>
</dbReference>
<proteinExistence type="predicted"/>
<gene>
    <name evidence="1" type="ORF">RVF87_11535</name>
</gene>
<dbReference type="RefSeq" id="WP_066164812.1">
    <property type="nucleotide sequence ID" value="NZ_CP136137.1"/>
</dbReference>
<sequence>MRRRAAGAVVGVVAALSLVSCTIDGHAVREGRSVGSDTGHVDTSQFDKLLAECEVLPARTIAQAVGGTAARSNFFGANCRWTVSPGSIEVTFNWFEWGDYNLEKETAKRLGFTTENIQVRSQSGFTQRDPQRPGVCGVTAKSQSGGIFTWWVEPTSAPQGDACAAPIKLMELILSGAN</sequence>
<dbReference type="EMBL" id="CP136137">
    <property type="protein sequence ID" value="WYY09595.1"/>
    <property type="molecule type" value="Genomic_DNA"/>
</dbReference>
<evidence type="ECO:0000313" key="1">
    <source>
        <dbReference type="EMBL" id="WYY09595.1"/>
    </source>
</evidence>
<reference evidence="1 2" key="1">
    <citation type="journal article" date="2023" name="Virus Evol.">
        <title>Computational host range prediction-The good, the bad, and the ugly.</title>
        <authorList>
            <person name="Howell A.A."/>
            <person name="Versoza C.J."/>
            <person name="Pfeifer S.P."/>
        </authorList>
    </citation>
    <scope>NUCLEOTIDE SEQUENCE [LARGE SCALE GENOMIC DNA]</scope>
    <source>
        <strain evidence="1 2">1610/1b</strain>
    </source>
</reference>
<name>A0ABZ2U7I6_9ACTN</name>
<dbReference type="Pfam" id="PF12079">
    <property type="entry name" value="DUF3558"/>
    <property type="match status" value="1"/>
</dbReference>
<dbReference type="InterPro" id="IPR024520">
    <property type="entry name" value="DUF3558"/>
</dbReference>
<keyword evidence="2" id="KW-1185">Reference proteome</keyword>
<protein>
    <submittedName>
        <fullName evidence="1">DUF3558 domain-containing protein</fullName>
    </submittedName>
</protein>
<organism evidence="1 2">
    <name type="scientific">Gordonia hydrophobica</name>
    <dbReference type="NCBI Taxonomy" id="40516"/>
    <lineage>
        <taxon>Bacteria</taxon>
        <taxon>Bacillati</taxon>
        <taxon>Actinomycetota</taxon>
        <taxon>Actinomycetes</taxon>
        <taxon>Mycobacteriales</taxon>
        <taxon>Gordoniaceae</taxon>
        <taxon>Gordonia</taxon>
    </lineage>
</organism>
<dbReference type="Proteomes" id="UP001479933">
    <property type="component" value="Chromosome"/>
</dbReference>
<accession>A0ABZ2U7I6</accession>